<evidence type="ECO:0008006" key="6">
    <source>
        <dbReference type="Google" id="ProtNLM"/>
    </source>
</evidence>
<dbReference type="EMBL" id="AMGV01000023">
    <property type="protein sequence ID" value="KEF51484.1"/>
    <property type="molecule type" value="Genomic_DNA"/>
</dbReference>
<sequence>MHVLSLLHLIPFLPCLVVGAEQVPLMEKAAGWLDKAKSYIPNSGPVEAGAAVVADQRVERINIRNWQRKLSPKLDTEEEWMIYVTGGNKSCYGRCGHADATWNLSVPLLVPLQAASSKPLHLGILDCEKEEVVCTAWGTALPSIYHFSVPKKSEPQAKVPLHIVPLNLSSVTTADIISIPSASKSRYLDFAEYEGAVHPFDGWLAQFNLLIPFGYVMWGFGSTPSWLMMIGISFISRQIMSRRMGGASGIPTTGGTAPPPPQQAQTPSRPAAGTPKSGGSKKRR</sequence>
<keyword evidence="5" id="KW-1185">Reference proteome</keyword>
<comment type="caution">
    <text evidence="4">The sequence shown here is derived from an EMBL/GenBank/DDBJ whole genome shotgun (WGS) entry which is preliminary data.</text>
</comment>
<dbReference type="GeneID" id="25287295"/>
<feature type="compositionally biased region" description="Low complexity" evidence="1">
    <location>
        <begin position="263"/>
        <end position="272"/>
    </location>
</feature>
<accession>A0A072NUD9</accession>
<protein>
    <recommendedName>
        <fullName evidence="6">Peptidyl-tRNA hydrolase</fullName>
    </recommendedName>
</protein>
<dbReference type="OrthoDB" id="1733656at2759"/>
<feature type="signal peptide" evidence="3">
    <location>
        <begin position="1"/>
        <end position="20"/>
    </location>
</feature>
<keyword evidence="2" id="KW-0472">Membrane</keyword>
<dbReference type="RefSeq" id="XP_013254074.1">
    <property type="nucleotide sequence ID" value="XM_013398620.1"/>
</dbReference>
<evidence type="ECO:0000256" key="1">
    <source>
        <dbReference type="SAM" id="MobiDB-lite"/>
    </source>
</evidence>
<evidence type="ECO:0000256" key="2">
    <source>
        <dbReference type="SAM" id="Phobius"/>
    </source>
</evidence>
<keyword evidence="2" id="KW-0812">Transmembrane</keyword>
<keyword evidence="2" id="KW-1133">Transmembrane helix</keyword>
<dbReference type="HOGENOM" id="CLU_070640_0_0_1"/>
<feature type="chain" id="PRO_5001682968" description="Peptidyl-tRNA hydrolase" evidence="3">
    <location>
        <begin position="21"/>
        <end position="284"/>
    </location>
</feature>
<evidence type="ECO:0000313" key="5">
    <source>
        <dbReference type="Proteomes" id="UP000027920"/>
    </source>
</evidence>
<gene>
    <name evidence="4" type="ORF">A1O9_12401</name>
</gene>
<name>A0A072NUD9_9EURO</name>
<feature type="region of interest" description="Disordered" evidence="1">
    <location>
        <begin position="245"/>
        <end position="284"/>
    </location>
</feature>
<dbReference type="Proteomes" id="UP000027920">
    <property type="component" value="Unassembled WGS sequence"/>
</dbReference>
<reference evidence="4 5" key="1">
    <citation type="submission" date="2013-03" db="EMBL/GenBank/DDBJ databases">
        <title>The Genome Sequence of Exophiala aquamarina CBS 119918.</title>
        <authorList>
            <consortium name="The Broad Institute Genomics Platform"/>
            <person name="Cuomo C."/>
            <person name="de Hoog S."/>
            <person name="Gorbushina A."/>
            <person name="Walker B."/>
            <person name="Young S.K."/>
            <person name="Zeng Q."/>
            <person name="Gargeya S."/>
            <person name="Fitzgerald M."/>
            <person name="Haas B."/>
            <person name="Abouelleil A."/>
            <person name="Allen A.W."/>
            <person name="Alvarado L."/>
            <person name="Arachchi H.M."/>
            <person name="Berlin A.M."/>
            <person name="Chapman S.B."/>
            <person name="Gainer-Dewar J."/>
            <person name="Goldberg J."/>
            <person name="Griggs A."/>
            <person name="Gujja S."/>
            <person name="Hansen M."/>
            <person name="Howarth C."/>
            <person name="Imamovic A."/>
            <person name="Ireland A."/>
            <person name="Larimer J."/>
            <person name="McCowan C."/>
            <person name="Murphy C."/>
            <person name="Pearson M."/>
            <person name="Poon T.W."/>
            <person name="Priest M."/>
            <person name="Roberts A."/>
            <person name="Saif S."/>
            <person name="Shea T."/>
            <person name="Sisk P."/>
            <person name="Sykes S."/>
            <person name="Wortman J."/>
            <person name="Nusbaum C."/>
            <person name="Birren B."/>
        </authorList>
    </citation>
    <scope>NUCLEOTIDE SEQUENCE [LARGE SCALE GENOMIC DNA]</scope>
    <source>
        <strain evidence="4 5">CBS 119918</strain>
    </source>
</reference>
<dbReference type="VEuPathDB" id="FungiDB:A1O9_12401"/>
<feature type="transmembrane region" description="Helical" evidence="2">
    <location>
        <begin position="215"/>
        <end position="235"/>
    </location>
</feature>
<organism evidence="4 5">
    <name type="scientific">Exophiala aquamarina CBS 119918</name>
    <dbReference type="NCBI Taxonomy" id="1182545"/>
    <lineage>
        <taxon>Eukaryota</taxon>
        <taxon>Fungi</taxon>
        <taxon>Dikarya</taxon>
        <taxon>Ascomycota</taxon>
        <taxon>Pezizomycotina</taxon>
        <taxon>Eurotiomycetes</taxon>
        <taxon>Chaetothyriomycetidae</taxon>
        <taxon>Chaetothyriales</taxon>
        <taxon>Herpotrichiellaceae</taxon>
        <taxon>Exophiala</taxon>
    </lineage>
</organism>
<dbReference type="STRING" id="1182545.A0A072NUD9"/>
<keyword evidence="3" id="KW-0732">Signal</keyword>
<proteinExistence type="predicted"/>
<evidence type="ECO:0000313" key="4">
    <source>
        <dbReference type="EMBL" id="KEF51484.1"/>
    </source>
</evidence>
<evidence type="ECO:0000256" key="3">
    <source>
        <dbReference type="SAM" id="SignalP"/>
    </source>
</evidence>
<dbReference type="AlphaFoldDB" id="A0A072NUD9"/>